<dbReference type="InterPro" id="IPR056640">
    <property type="entry name" value="DUF7738"/>
</dbReference>
<protein>
    <recommendedName>
        <fullName evidence="1">DUF7738 domain-containing protein</fullName>
    </recommendedName>
</protein>
<dbReference type="EMBL" id="CP155618">
    <property type="protein sequence ID" value="XBL13654.1"/>
    <property type="molecule type" value="Genomic_DNA"/>
</dbReference>
<dbReference type="KEGG" id="mlil:QLS71_015175"/>
<keyword evidence="3" id="KW-1185">Reference proteome</keyword>
<dbReference type="AlphaFoldDB" id="A0AAU7EDC8"/>
<evidence type="ECO:0000313" key="2">
    <source>
        <dbReference type="EMBL" id="XBL13654.1"/>
    </source>
</evidence>
<dbReference type="RefSeq" id="WP_308993725.1">
    <property type="nucleotide sequence ID" value="NZ_CP155618.1"/>
</dbReference>
<accession>A0AAU7EDC8</accession>
<dbReference type="Proteomes" id="UP001224325">
    <property type="component" value="Chromosome"/>
</dbReference>
<proteinExistence type="predicted"/>
<sequence length="169" mass="19269">MRKLFGILLFSLSTIICFGQESIEVVYNQDYSVKLNGVSVNNETTYQEIVEALGEPEIYKEHPTGKINYRYPDLGLVFHTVNGKLLTLAFNFNWDGDKNFPNKTFEGVLKIGETVINKVTRESIINELVSFEIKCIMPGMCMNNPKEIKNPILLGFKDDLITQLAIEFH</sequence>
<feature type="domain" description="DUF7738" evidence="1">
    <location>
        <begin position="30"/>
        <end position="125"/>
    </location>
</feature>
<organism evidence="2 3">
    <name type="scientific">Mariniflexile litorale</name>
    <dbReference type="NCBI Taxonomy" id="3045158"/>
    <lineage>
        <taxon>Bacteria</taxon>
        <taxon>Pseudomonadati</taxon>
        <taxon>Bacteroidota</taxon>
        <taxon>Flavobacteriia</taxon>
        <taxon>Flavobacteriales</taxon>
        <taxon>Flavobacteriaceae</taxon>
        <taxon>Mariniflexile</taxon>
    </lineage>
</organism>
<evidence type="ECO:0000313" key="3">
    <source>
        <dbReference type="Proteomes" id="UP001224325"/>
    </source>
</evidence>
<reference evidence="2" key="1">
    <citation type="submission" date="2024-04" db="EMBL/GenBank/DDBJ databases">
        <title>Mariniflexile litorale, isolated from the shallow sediments of the Sea of Japan.</title>
        <authorList>
            <person name="Romanenko L."/>
            <person name="Isaeva M."/>
        </authorList>
    </citation>
    <scope>NUCLEOTIDE SEQUENCE [LARGE SCALE GENOMIC DNA]</scope>
    <source>
        <strain evidence="2">KMM 9835</strain>
    </source>
</reference>
<name>A0AAU7EDC8_9FLAO</name>
<dbReference type="Pfam" id="PF24880">
    <property type="entry name" value="DUF7738"/>
    <property type="match status" value="1"/>
</dbReference>
<evidence type="ECO:0000259" key="1">
    <source>
        <dbReference type="Pfam" id="PF24880"/>
    </source>
</evidence>
<gene>
    <name evidence="2" type="ORF">QLS71_015175</name>
</gene>